<dbReference type="WBParaSite" id="Minc3s00546g14061">
    <property type="protein sequence ID" value="Minc3s00546g14061"/>
    <property type="gene ID" value="Minc3s00546g14061"/>
</dbReference>
<evidence type="ECO:0000313" key="2">
    <source>
        <dbReference type="Proteomes" id="UP000887563"/>
    </source>
</evidence>
<reference evidence="3" key="1">
    <citation type="submission" date="2022-11" db="UniProtKB">
        <authorList>
            <consortium name="WormBaseParasite"/>
        </authorList>
    </citation>
    <scope>IDENTIFICATION</scope>
</reference>
<name>A0A914LII8_MELIC</name>
<dbReference type="AlphaFoldDB" id="A0A914LII8"/>
<protein>
    <submittedName>
        <fullName evidence="3">Candidate secreted effector</fullName>
    </submittedName>
</protein>
<organism evidence="2 3">
    <name type="scientific">Meloidogyne incognita</name>
    <name type="common">Southern root-knot nematode worm</name>
    <name type="synonym">Oxyuris incognita</name>
    <dbReference type="NCBI Taxonomy" id="6306"/>
    <lineage>
        <taxon>Eukaryota</taxon>
        <taxon>Metazoa</taxon>
        <taxon>Ecdysozoa</taxon>
        <taxon>Nematoda</taxon>
        <taxon>Chromadorea</taxon>
        <taxon>Rhabditida</taxon>
        <taxon>Tylenchina</taxon>
        <taxon>Tylenchomorpha</taxon>
        <taxon>Tylenchoidea</taxon>
        <taxon>Meloidogynidae</taxon>
        <taxon>Meloidogyninae</taxon>
        <taxon>Meloidogyne</taxon>
        <taxon>Meloidogyne incognita group</taxon>
    </lineage>
</organism>
<keyword evidence="1" id="KW-0812">Transmembrane</keyword>
<feature type="transmembrane region" description="Helical" evidence="1">
    <location>
        <begin position="12"/>
        <end position="32"/>
    </location>
</feature>
<accession>A0A914LII8</accession>
<keyword evidence="1" id="KW-0472">Membrane</keyword>
<sequence>MAFCRVSLFVRFVVCYLCTVMFFDIMSFLPLVPFCRLSFCLILKKLVFRNIDILE</sequence>
<evidence type="ECO:0000256" key="1">
    <source>
        <dbReference type="SAM" id="Phobius"/>
    </source>
</evidence>
<evidence type="ECO:0000313" key="3">
    <source>
        <dbReference type="WBParaSite" id="Minc3s00546g14061"/>
    </source>
</evidence>
<keyword evidence="1" id="KW-1133">Transmembrane helix</keyword>
<dbReference type="Proteomes" id="UP000887563">
    <property type="component" value="Unplaced"/>
</dbReference>
<keyword evidence="2" id="KW-1185">Reference proteome</keyword>
<proteinExistence type="predicted"/>